<reference evidence="1" key="1">
    <citation type="submission" date="2023-03" db="EMBL/GenBank/DDBJ databases">
        <authorList>
            <person name="Cremers G."/>
            <person name="Picone N."/>
        </authorList>
    </citation>
    <scope>NUCLEOTIDE SEQUENCE</scope>
    <source>
        <strain evidence="1">Sample_alias</strain>
    </source>
</reference>
<sequence>MFLKKLGKNQQINEYEVRSAKGIDKFPVMFNSAIVNYKDITKPNLILFIADAGADPKKTFENLVAQLSNEKAVKGKGLNFPMSCCEVASNKGYPAIKIHLLPDCDKKGSLETLCYKVMKEQHPEIEACIRNFAQCTNIEKWSPEQRDKAYVQCFIASTYHKDPNKSLRYYLQETNTSFNFNHEELKTLVEVIRNSVNTAKHLAT</sequence>
<dbReference type="EMBL" id="OX458932">
    <property type="protein sequence ID" value="CAI9084787.1"/>
    <property type="molecule type" value="Genomic_DNA"/>
</dbReference>
<evidence type="ECO:0000313" key="1">
    <source>
        <dbReference type="EMBL" id="CAI9084787.1"/>
    </source>
</evidence>
<evidence type="ECO:0000313" key="2">
    <source>
        <dbReference type="Proteomes" id="UP001161497"/>
    </source>
</evidence>
<dbReference type="InterPro" id="IPR024508">
    <property type="entry name" value="DUF3226"/>
</dbReference>
<dbReference type="Proteomes" id="UP001161497">
    <property type="component" value="Chromosome"/>
</dbReference>
<gene>
    <name evidence="1" type="ORF">MFUM_0394</name>
</gene>
<dbReference type="Pfam" id="PF11536">
    <property type="entry name" value="DUF3226"/>
    <property type="match status" value="1"/>
</dbReference>
<accession>A0ABM9IB41</accession>
<protein>
    <submittedName>
        <fullName evidence="1">Uncharacterized protein</fullName>
    </submittedName>
</protein>
<keyword evidence="2" id="KW-1185">Reference proteome</keyword>
<name>A0ABM9IB41_9BACT</name>
<organism evidence="1 2">
    <name type="scientific">Candidatus Methylacidiphilum fumarolicum</name>
    <dbReference type="NCBI Taxonomy" id="591154"/>
    <lineage>
        <taxon>Bacteria</taxon>
        <taxon>Pseudomonadati</taxon>
        <taxon>Verrucomicrobiota</taxon>
        <taxon>Methylacidiphilae</taxon>
        <taxon>Methylacidiphilales</taxon>
        <taxon>Methylacidiphilaceae</taxon>
        <taxon>Methylacidiphilum (ex Ratnadevi et al. 2023)</taxon>
    </lineage>
</organism>
<proteinExistence type="predicted"/>